<evidence type="ECO:0000313" key="1">
    <source>
        <dbReference type="EMBL" id="KAJ7966504.1"/>
    </source>
</evidence>
<proteinExistence type="predicted"/>
<name>A0AAD7LYA4_QUISA</name>
<dbReference type="EMBL" id="JARAOO010000006">
    <property type="protein sequence ID" value="KAJ7966504.1"/>
    <property type="molecule type" value="Genomic_DNA"/>
</dbReference>
<keyword evidence="1" id="KW-0808">Transferase</keyword>
<evidence type="ECO:0000313" key="2">
    <source>
        <dbReference type="Proteomes" id="UP001163823"/>
    </source>
</evidence>
<dbReference type="KEGG" id="qsa:O6P43_015966"/>
<comment type="caution">
    <text evidence="1">The sequence shown here is derived from an EMBL/GenBank/DDBJ whole genome shotgun (WGS) entry which is preliminary data.</text>
</comment>
<dbReference type="AlphaFoldDB" id="A0AAD7LYA4"/>
<organism evidence="1 2">
    <name type="scientific">Quillaja saponaria</name>
    <name type="common">Soap bark tree</name>
    <dbReference type="NCBI Taxonomy" id="32244"/>
    <lineage>
        <taxon>Eukaryota</taxon>
        <taxon>Viridiplantae</taxon>
        <taxon>Streptophyta</taxon>
        <taxon>Embryophyta</taxon>
        <taxon>Tracheophyta</taxon>
        <taxon>Spermatophyta</taxon>
        <taxon>Magnoliopsida</taxon>
        <taxon>eudicotyledons</taxon>
        <taxon>Gunneridae</taxon>
        <taxon>Pentapetalae</taxon>
        <taxon>rosids</taxon>
        <taxon>fabids</taxon>
        <taxon>Fabales</taxon>
        <taxon>Quillajaceae</taxon>
        <taxon>Quillaja</taxon>
    </lineage>
</organism>
<accession>A0AAD7LYA4</accession>
<dbReference type="GO" id="GO:0006629">
    <property type="term" value="P:lipid metabolic process"/>
    <property type="evidence" value="ECO:0007669"/>
    <property type="project" value="InterPro"/>
</dbReference>
<dbReference type="Proteomes" id="UP001163823">
    <property type="component" value="Chromosome 6"/>
</dbReference>
<dbReference type="InterPro" id="IPR029058">
    <property type="entry name" value="AB_hydrolase_fold"/>
</dbReference>
<dbReference type="Gene3D" id="3.40.50.1820">
    <property type="entry name" value="alpha/beta hydrolase"/>
    <property type="match status" value="1"/>
</dbReference>
<keyword evidence="2" id="KW-1185">Reference proteome</keyword>
<dbReference type="InterPro" id="IPR003386">
    <property type="entry name" value="LACT/PDAT_acylTrfase"/>
</dbReference>
<dbReference type="PANTHER" id="PTHR11440">
    <property type="entry name" value="LECITHIN-CHOLESTEROL ACYLTRANSFERASE-RELATED"/>
    <property type="match status" value="1"/>
</dbReference>
<dbReference type="Pfam" id="PF02450">
    <property type="entry name" value="LCAT"/>
    <property type="match status" value="2"/>
</dbReference>
<reference evidence="1" key="1">
    <citation type="journal article" date="2023" name="Science">
        <title>Elucidation of the pathway for biosynthesis of saponin adjuvants from the soapbark tree.</title>
        <authorList>
            <person name="Reed J."/>
            <person name="Orme A."/>
            <person name="El-Demerdash A."/>
            <person name="Owen C."/>
            <person name="Martin L.B.B."/>
            <person name="Misra R.C."/>
            <person name="Kikuchi S."/>
            <person name="Rejzek M."/>
            <person name="Martin A.C."/>
            <person name="Harkess A."/>
            <person name="Leebens-Mack J."/>
            <person name="Louveau T."/>
            <person name="Stephenson M.J."/>
            <person name="Osbourn A."/>
        </authorList>
    </citation>
    <scope>NUCLEOTIDE SEQUENCE</scope>
    <source>
        <strain evidence="1">S10</strain>
    </source>
</reference>
<protein>
    <submittedName>
        <fullName evidence="1">Lecithin-cholesterol acyltransferase-like 1</fullName>
    </submittedName>
</protein>
<sequence length="426" mass="47299">MKKKLSIKLVVISMAMMLYTCAAVNNLHPLILIPGTGGNQLEGKLTSDYKPSSLLCKRREGKWFRLWFDLSVLLAPLAKCFVDRMTLYYNPVVDDYHNAPGVQTRVSHFGSTQSLLYLNPSLTLKHLTEYMAPLVDALEGIGYVDGKNLFGAPYDFRYGLAAEGHPSQVGTKFLQDLKELIEEASNSNGGKPVILLTHSLGSHFALQLLNRNPPTWRSKFIKHFVALSAPWGGSMEATLTFASGYSLGVPFVNPLVVRDEQRSSESNLWLLPNPKIFGHSKPIVVTQSTNYSAYDIPQFLIDIGFPQGVYPYETRILPLIQNITAPKVPVTCIVGKGVKTPETLFYWESNFDKQPEILYGDGDGTVNMRSLLALESLWAGEENQRLKVIRIEGVSHSSVLKDKAALDELLAEISGINYFQVTTAVV</sequence>
<dbReference type="GO" id="GO:0008374">
    <property type="term" value="F:O-acyltransferase activity"/>
    <property type="evidence" value="ECO:0007669"/>
    <property type="project" value="InterPro"/>
</dbReference>
<gene>
    <name evidence="1" type="ORF">O6P43_015966</name>
</gene>
<keyword evidence="1" id="KW-0012">Acyltransferase</keyword>
<dbReference type="SUPFAM" id="SSF53474">
    <property type="entry name" value="alpha/beta-Hydrolases"/>
    <property type="match status" value="1"/>
</dbReference>